<evidence type="ECO:0000256" key="2">
    <source>
        <dbReference type="ARBA" id="ARBA00005695"/>
    </source>
</evidence>
<comment type="caution">
    <text evidence="5">The sequence shown here is derived from an EMBL/GenBank/DDBJ whole genome shotgun (WGS) entry which is preliminary data.</text>
</comment>
<keyword evidence="3" id="KW-0732">Signal</keyword>
<evidence type="ECO:0000313" key="6">
    <source>
        <dbReference type="Proteomes" id="UP001243757"/>
    </source>
</evidence>
<comment type="subcellular location">
    <subcellularLocation>
        <location evidence="1">Periplasm</location>
    </subcellularLocation>
</comment>
<organism evidence="5 6">
    <name type="scientific">Pseudodonghicola flavimaris</name>
    <dbReference type="NCBI Taxonomy" id="3050036"/>
    <lineage>
        <taxon>Bacteria</taxon>
        <taxon>Pseudomonadati</taxon>
        <taxon>Pseudomonadota</taxon>
        <taxon>Alphaproteobacteria</taxon>
        <taxon>Rhodobacterales</taxon>
        <taxon>Paracoccaceae</taxon>
        <taxon>Pseudodonghicola</taxon>
    </lineage>
</organism>
<proteinExistence type="inferred from homology"/>
<dbReference type="SUPFAM" id="SSF53850">
    <property type="entry name" value="Periplasmic binding protein-like II"/>
    <property type="match status" value="1"/>
</dbReference>
<dbReference type="RefSeq" id="WP_284481574.1">
    <property type="nucleotide sequence ID" value="NZ_JASNJD010000009.1"/>
</dbReference>
<evidence type="ECO:0000256" key="1">
    <source>
        <dbReference type="ARBA" id="ARBA00004418"/>
    </source>
</evidence>
<dbReference type="EMBL" id="JASNJD010000009">
    <property type="protein sequence ID" value="MDK3018768.1"/>
    <property type="molecule type" value="Genomic_DNA"/>
</dbReference>
<dbReference type="InterPro" id="IPR000914">
    <property type="entry name" value="SBP_5_dom"/>
</dbReference>
<gene>
    <name evidence="5" type="ORF">QO033_13875</name>
</gene>
<evidence type="ECO:0000256" key="3">
    <source>
        <dbReference type="ARBA" id="ARBA00022729"/>
    </source>
</evidence>
<comment type="similarity">
    <text evidence="2">Belongs to the bacterial solute-binding protein 5 family.</text>
</comment>
<dbReference type="CDD" id="cd08517">
    <property type="entry name" value="PBP2_NikA_DppA_OppA_like_13"/>
    <property type="match status" value="1"/>
</dbReference>
<dbReference type="Gene3D" id="3.10.105.10">
    <property type="entry name" value="Dipeptide-binding Protein, Domain 3"/>
    <property type="match status" value="1"/>
</dbReference>
<accession>A0ABT7F2E7</accession>
<protein>
    <submittedName>
        <fullName evidence="5">ABC transporter substrate-binding protein</fullName>
    </submittedName>
</protein>
<dbReference type="InterPro" id="IPR030678">
    <property type="entry name" value="Peptide/Ni-bd"/>
</dbReference>
<dbReference type="PANTHER" id="PTHR30290:SF38">
    <property type="entry name" value="D,D-DIPEPTIDE-BINDING PERIPLASMIC PROTEIN DDPA-RELATED"/>
    <property type="match status" value="1"/>
</dbReference>
<sequence length="546" mass="58976">MTQIFGTQVGRTDGAGFAIDRRGLLAAGGAAGLLGGLMPFAAAKAARAGGTLAMTINPEPNAMVSAFNTASPVAVISAKMTEGLLHYDFDLNAHPALATGWEMAEDGLSIRFDLRPGVKWHDGVDFTSADVAYSILQILRKHHPRGKSVFAKVTDVETPDALTAILRLSEPAPALMYALSGWESPIVPKHIYDGTDVLTNPANNAPVGTGPFKFVAWERGSHIILEANRDYWGSAAPVLDRLVVRIITDPSARVAAFEAGELHLGGDGPIPVSEVKRFTESPKFQVETRGTELNNSLDVVELNLRNEILAKPEVRQALMHALNRDLMMQVVYYGLAEQLTGPIPQSLPHLYTADVPAYPYDPDRARALLDAAGHAAGSDGMRFGLRLIAPAIGDTYDRAAQFMRQQFKAVGIDLELVSADVPTFIRSVYGEYDFDLSMFPASVTADPTIGSQRFYWSKAIAQGTPFVNASGYSSPEMDMLLEAAAVEPDPARRRQFFIEFQQRAMADLPILPLARPIYVTVASADVENFVVGPEGVRASYGSLAFA</sequence>
<dbReference type="Proteomes" id="UP001243757">
    <property type="component" value="Unassembled WGS sequence"/>
</dbReference>
<dbReference type="Gene3D" id="3.40.190.10">
    <property type="entry name" value="Periplasmic binding protein-like II"/>
    <property type="match status" value="1"/>
</dbReference>
<dbReference type="PROSITE" id="PS51318">
    <property type="entry name" value="TAT"/>
    <property type="match status" value="1"/>
</dbReference>
<evidence type="ECO:0000259" key="4">
    <source>
        <dbReference type="Pfam" id="PF00496"/>
    </source>
</evidence>
<keyword evidence="6" id="KW-1185">Reference proteome</keyword>
<dbReference type="InterPro" id="IPR039424">
    <property type="entry name" value="SBP_5"/>
</dbReference>
<dbReference type="InterPro" id="IPR006311">
    <property type="entry name" value="TAT_signal"/>
</dbReference>
<dbReference type="PIRSF" id="PIRSF002741">
    <property type="entry name" value="MppA"/>
    <property type="match status" value="1"/>
</dbReference>
<dbReference type="Pfam" id="PF00496">
    <property type="entry name" value="SBP_bac_5"/>
    <property type="match status" value="1"/>
</dbReference>
<name>A0ABT7F2E7_9RHOB</name>
<evidence type="ECO:0000313" key="5">
    <source>
        <dbReference type="EMBL" id="MDK3018768.1"/>
    </source>
</evidence>
<dbReference type="PANTHER" id="PTHR30290">
    <property type="entry name" value="PERIPLASMIC BINDING COMPONENT OF ABC TRANSPORTER"/>
    <property type="match status" value="1"/>
</dbReference>
<reference evidence="5 6" key="1">
    <citation type="submission" date="2023-05" db="EMBL/GenBank/DDBJ databases">
        <title>Pseudodonghicola sp. nov.</title>
        <authorList>
            <person name="Huang J."/>
        </authorList>
    </citation>
    <scope>NUCLEOTIDE SEQUENCE [LARGE SCALE GENOMIC DNA]</scope>
    <source>
        <strain evidence="5 6">IC7</strain>
    </source>
</reference>
<feature type="domain" description="Solute-binding protein family 5" evidence="4">
    <location>
        <begin position="93"/>
        <end position="442"/>
    </location>
</feature>